<organism evidence="2 3">
    <name type="scientific">Eumeta variegata</name>
    <name type="common">Bagworm moth</name>
    <name type="synonym">Eumeta japonica</name>
    <dbReference type="NCBI Taxonomy" id="151549"/>
    <lineage>
        <taxon>Eukaryota</taxon>
        <taxon>Metazoa</taxon>
        <taxon>Ecdysozoa</taxon>
        <taxon>Arthropoda</taxon>
        <taxon>Hexapoda</taxon>
        <taxon>Insecta</taxon>
        <taxon>Pterygota</taxon>
        <taxon>Neoptera</taxon>
        <taxon>Endopterygota</taxon>
        <taxon>Lepidoptera</taxon>
        <taxon>Glossata</taxon>
        <taxon>Ditrysia</taxon>
        <taxon>Tineoidea</taxon>
        <taxon>Psychidae</taxon>
        <taxon>Oiketicinae</taxon>
        <taxon>Eumeta</taxon>
    </lineage>
</organism>
<dbReference type="InterPro" id="IPR000477">
    <property type="entry name" value="RT_dom"/>
</dbReference>
<protein>
    <submittedName>
        <fullName evidence="2">Probable RNA-directed DNA polymerase from transposon BS</fullName>
    </submittedName>
</protein>
<evidence type="ECO:0000259" key="1">
    <source>
        <dbReference type="Pfam" id="PF00078"/>
    </source>
</evidence>
<dbReference type="STRING" id="151549.A0A4C1WR87"/>
<evidence type="ECO:0000313" key="3">
    <source>
        <dbReference type="Proteomes" id="UP000299102"/>
    </source>
</evidence>
<dbReference type="SUPFAM" id="SSF56672">
    <property type="entry name" value="DNA/RNA polymerases"/>
    <property type="match status" value="1"/>
</dbReference>
<name>A0A4C1WR87_EUMVA</name>
<feature type="domain" description="Reverse transcriptase" evidence="1">
    <location>
        <begin position="70"/>
        <end position="157"/>
    </location>
</feature>
<keyword evidence="2" id="KW-0548">Nucleotidyltransferase</keyword>
<gene>
    <name evidence="2" type="primary">RTase</name>
    <name evidence="2" type="ORF">EVAR_35807_1</name>
</gene>
<comment type="caution">
    <text evidence="2">The sequence shown here is derived from an EMBL/GenBank/DDBJ whole genome shotgun (WGS) entry which is preliminary data.</text>
</comment>
<dbReference type="AlphaFoldDB" id="A0A4C1WR87"/>
<dbReference type="InterPro" id="IPR043502">
    <property type="entry name" value="DNA/RNA_pol_sf"/>
</dbReference>
<keyword evidence="2" id="KW-0808">Transferase</keyword>
<dbReference type="GO" id="GO:0003964">
    <property type="term" value="F:RNA-directed DNA polymerase activity"/>
    <property type="evidence" value="ECO:0007669"/>
    <property type="project" value="UniProtKB-KW"/>
</dbReference>
<keyword evidence="3" id="KW-1185">Reference proteome</keyword>
<dbReference type="EMBL" id="BGZK01000606">
    <property type="protein sequence ID" value="GBP52617.1"/>
    <property type="molecule type" value="Genomic_DNA"/>
</dbReference>
<dbReference type="PANTHER" id="PTHR19446">
    <property type="entry name" value="REVERSE TRANSCRIPTASES"/>
    <property type="match status" value="1"/>
</dbReference>
<accession>A0A4C1WR87</accession>
<keyword evidence="2" id="KW-0695">RNA-directed DNA polymerase</keyword>
<sequence length="165" mass="18261">MLIHVAGKRLQKHIKALKTKKAPGLDGISNKALKCFSLPLMALLVAIFNACFKNCYFPPIKKEAVVIGLPKPGKPRDLPASYHPISLLSGLGKLFEKTIKTRLNEHLIGKGLIINEQFGFRPNHSCPQQVHPLVEHISEGFKKKRKPVAVFFDVAKALTGYGTQD</sequence>
<proteinExistence type="predicted"/>
<dbReference type="Pfam" id="PF00078">
    <property type="entry name" value="RVT_1"/>
    <property type="match status" value="1"/>
</dbReference>
<dbReference type="OrthoDB" id="6626419at2759"/>
<evidence type="ECO:0000313" key="2">
    <source>
        <dbReference type="EMBL" id="GBP52617.1"/>
    </source>
</evidence>
<dbReference type="Proteomes" id="UP000299102">
    <property type="component" value="Unassembled WGS sequence"/>
</dbReference>
<reference evidence="2 3" key="1">
    <citation type="journal article" date="2019" name="Commun. Biol.">
        <title>The bagworm genome reveals a unique fibroin gene that provides high tensile strength.</title>
        <authorList>
            <person name="Kono N."/>
            <person name="Nakamura H."/>
            <person name="Ohtoshi R."/>
            <person name="Tomita M."/>
            <person name="Numata K."/>
            <person name="Arakawa K."/>
        </authorList>
    </citation>
    <scope>NUCLEOTIDE SEQUENCE [LARGE SCALE GENOMIC DNA]</scope>
</reference>